<comment type="caution">
    <text evidence="3">The sequence shown here is derived from an EMBL/GenBank/DDBJ whole genome shotgun (WGS) entry which is preliminary data.</text>
</comment>
<reference evidence="3" key="1">
    <citation type="journal article" date="2020" name="mSystems">
        <title>Genome- and Community-Level Interaction Insights into Carbon Utilization and Element Cycling Functions of Hydrothermarchaeota in Hydrothermal Sediment.</title>
        <authorList>
            <person name="Zhou Z."/>
            <person name="Liu Y."/>
            <person name="Xu W."/>
            <person name="Pan J."/>
            <person name="Luo Z.H."/>
            <person name="Li M."/>
        </authorList>
    </citation>
    <scope>NUCLEOTIDE SEQUENCE [LARGE SCALE GENOMIC DNA]</scope>
    <source>
        <strain evidence="3">SpSt-12</strain>
    </source>
</reference>
<gene>
    <name evidence="3" type="ORF">ENN70_06520</name>
</gene>
<dbReference type="PANTHER" id="PTHR13847">
    <property type="entry name" value="SARCOSINE DEHYDROGENASE-RELATED"/>
    <property type="match status" value="1"/>
</dbReference>
<organism evidence="3">
    <name type="scientific">Archaeoglobus fulgidus</name>
    <dbReference type="NCBI Taxonomy" id="2234"/>
    <lineage>
        <taxon>Archaea</taxon>
        <taxon>Methanobacteriati</taxon>
        <taxon>Methanobacteriota</taxon>
        <taxon>Archaeoglobi</taxon>
        <taxon>Archaeoglobales</taxon>
        <taxon>Archaeoglobaceae</taxon>
        <taxon>Archaeoglobus</taxon>
    </lineage>
</organism>
<dbReference type="PRINTS" id="PR00420">
    <property type="entry name" value="RNGMNOXGNASE"/>
</dbReference>
<dbReference type="Gene3D" id="3.50.50.60">
    <property type="entry name" value="FAD/NAD(P)-binding domain"/>
    <property type="match status" value="1"/>
</dbReference>
<keyword evidence="1" id="KW-0560">Oxidoreductase</keyword>
<name>A0A7C2N7F4_ARCFL</name>
<dbReference type="GO" id="GO:0005737">
    <property type="term" value="C:cytoplasm"/>
    <property type="evidence" value="ECO:0007669"/>
    <property type="project" value="TreeGrafter"/>
</dbReference>
<dbReference type="EMBL" id="DSCQ01000080">
    <property type="protein sequence ID" value="HET21702.1"/>
    <property type="molecule type" value="Genomic_DNA"/>
</dbReference>
<feature type="domain" description="FAD dependent oxidoreductase" evidence="2">
    <location>
        <begin position="2"/>
        <end position="340"/>
    </location>
</feature>
<evidence type="ECO:0000256" key="1">
    <source>
        <dbReference type="ARBA" id="ARBA00023002"/>
    </source>
</evidence>
<dbReference type="InterPro" id="IPR006076">
    <property type="entry name" value="FAD-dep_OxRdtase"/>
</dbReference>
<dbReference type="Gene3D" id="3.30.9.10">
    <property type="entry name" value="D-Amino Acid Oxidase, subunit A, domain 2"/>
    <property type="match status" value="1"/>
</dbReference>
<dbReference type="AlphaFoldDB" id="A0A7C2N7F4"/>
<dbReference type="InterPro" id="IPR036188">
    <property type="entry name" value="FAD/NAD-bd_sf"/>
</dbReference>
<dbReference type="SUPFAM" id="SSF51905">
    <property type="entry name" value="FAD/NAD(P)-binding domain"/>
    <property type="match status" value="1"/>
</dbReference>
<dbReference type="GO" id="GO:0016491">
    <property type="term" value="F:oxidoreductase activity"/>
    <property type="evidence" value="ECO:0007669"/>
    <property type="project" value="UniProtKB-KW"/>
</dbReference>
<dbReference type="PANTHER" id="PTHR13847:SF287">
    <property type="entry name" value="FAD-DEPENDENT OXIDOREDUCTASE DOMAIN-CONTAINING PROTEIN 1"/>
    <property type="match status" value="1"/>
</dbReference>
<accession>A0A7C2N7F4</accession>
<proteinExistence type="predicted"/>
<protein>
    <submittedName>
        <fullName evidence="3">FAD-binding oxidoreductase</fullName>
    </submittedName>
</protein>
<sequence>MKVAVIGGGVAGLSAAYFLAKNGVDVRVFEQKYLLYGASGRNSGGLTLQFNTEPLIRLAARTLELYDSIQSELGFNFLLRKDGYVKIASEKDETKLKEEAEFQKRCGVGVKVVDPEFVRELFPDINTSAFTLASYYADGGVVFPWPVVWGLAKGCRELGVKIYDYTPASVELKSNELIVNAGGESYRVDYVINAAGAWSNEISKQVGVELANRVYREEICVTESLKPYVDPYILDISTGVYFSQSMRGEIVGGILGSETGAVETRSSLDFLTRYAKRITELVPKLRGMAVLRQWAGVYDVGRNGMPVIGETKIKGFIQLNGFGRNGMSLALAAGEGVAELVTKGRSKIIEPFRP</sequence>
<evidence type="ECO:0000259" key="2">
    <source>
        <dbReference type="Pfam" id="PF01266"/>
    </source>
</evidence>
<evidence type="ECO:0000313" key="3">
    <source>
        <dbReference type="EMBL" id="HET21702.1"/>
    </source>
</evidence>
<dbReference type="Pfam" id="PF01266">
    <property type="entry name" value="DAO"/>
    <property type="match status" value="1"/>
</dbReference>